<dbReference type="Pfam" id="PF04542">
    <property type="entry name" value="Sigma70_r2"/>
    <property type="match status" value="1"/>
</dbReference>
<dbReference type="NCBIfam" id="TIGR02937">
    <property type="entry name" value="sigma70-ECF"/>
    <property type="match status" value="1"/>
</dbReference>
<protein>
    <submittedName>
        <fullName evidence="6">RNA polymerase sigma factor for flagellar operon FliA</fullName>
    </submittedName>
</protein>
<dbReference type="GO" id="GO:0016987">
    <property type="term" value="F:sigma factor activity"/>
    <property type="evidence" value="ECO:0007669"/>
    <property type="project" value="UniProtKB-KW"/>
</dbReference>
<evidence type="ECO:0000256" key="1">
    <source>
        <dbReference type="ARBA" id="ARBA00023015"/>
    </source>
</evidence>
<evidence type="ECO:0000256" key="3">
    <source>
        <dbReference type="ARBA" id="ARBA00023125"/>
    </source>
</evidence>
<gene>
    <name evidence="6" type="ORF">SAMN02745207_03695</name>
</gene>
<dbReference type="GO" id="GO:0003899">
    <property type="term" value="F:DNA-directed RNA polymerase activity"/>
    <property type="evidence" value="ECO:0007669"/>
    <property type="project" value="InterPro"/>
</dbReference>
<dbReference type="STRING" id="1121316.SAMN02745207_03695"/>
<dbReference type="Proteomes" id="UP000184447">
    <property type="component" value="Unassembled WGS sequence"/>
</dbReference>
<keyword evidence="4" id="KW-0804">Transcription</keyword>
<keyword evidence="6" id="KW-0969">Cilium</keyword>
<dbReference type="AlphaFoldDB" id="A0A1M5XIT8"/>
<dbReference type="PANTHER" id="PTHR30385">
    <property type="entry name" value="SIGMA FACTOR F FLAGELLAR"/>
    <property type="match status" value="1"/>
</dbReference>
<evidence type="ECO:0000256" key="4">
    <source>
        <dbReference type="ARBA" id="ARBA00023163"/>
    </source>
</evidence>
<evidence type="ECO:0000256" key="2">
    <source>
        <dbReference type="ARBA" id="ARBA00023082"/>
    </source>
</evidence>
<reference evidence="6 7" key="1">
    <citation type="submission" date="2016-11" db="EMBL/GenBank/DDBJ databases">
        <authorList>
            <person name="Jaros S."/>
            <person name="Januszkiewicz K."/>
            <person name="Wedrychowicz H."/>
        </authorList>
    </citation>
    <scope>NUCLEOTIDE SEQUENCE [LARGE SCALE GENOMIC DNA]</scope>
    <source>
        <strain evidence="6 7">DSM 8605</strain>
    </source>
</reference>
<dbReference type="InterPro" id="IPR000943">
    <property type="entry name" value="RNA_pol_sigma70"/>
</dbReference>
<evidence type="ECO:0000313" key="7">
    <source>
        <dbReference type="Proteomes" id="UP000184447"/>
    </source>
</evidence>
<evidence type="ECO:0000313" key="6">
    <source>
        <dbReference type="EMBL" id="SHH99721.1"/>
    </source>
</evidence>
<sequence>MILLKNNYELKNNKREEMIIEHLPLVHKISKGIKLNSNMSLTKEDLYSVGVIGLMEAVDKYDEDKNVVFAAFASLRIKGAMIDEIRKQSNLSRGKVKKLNEYNNAVDDLRNKILREPEDKEVAKFLGIDLEELFKIKDSAQNIANYYLEQNSAIDEDNESCLKDLLIDKNIKSPEDELLKNENSKLLIKALDKLNERERIILNLIYTEELSLKEIAYIMEVSISRISQIHGKALKKLEQYLR</sequence>
<keyword evidence="2" id="KW-0731">Sigma factor</keyword>
<dbReference type="InterPro" id="IPR007624">
    <property type="entry name" value="RNA_pol_sigma70_r3"/>
</dbReference>
<keyword evidence="6" id="KW-0282">Flagellum</keyword>
<dbReference type="GO" id="GO:0003677">
    <property type="term" value="F:DNA binding"/>
    <property type="evidence" value="ECO:0007669"/>
    <property type="project" value="UniProtKB-KW"/>
</dbReference>
<dbReference type="SUPFAM" id="SSF88659">
    <property type="entry name" value="Sigma3 and sigma4 domains of RNA polymerase sigma factors"/>
    <property type="match status" value="2"/>
</dbReference>
<name>A0A1M5XIT8_9CLOT</name>
<dbReference type="Gene3D" id="1.10.1740.10">
    <property type="match status" value="1"/>
</dbReference>
<dbReference type="InterPro" id="IPR013324">
    <property type="entry name" value="RNA_pol_sigma_r3/r4-like"/>
</dbReference>
<proteinExistence type="predicted"/>
<keyword evidence="7" id="KW-1185">Reference proteome</keyword>
<dbReference type="NCBIfam" id="TIGR02479">
    <property type="entry name" value="FliA_WhiG"/>
    <property type="match status" value="1"/>
</dbReference>
<organism evidence="6 7">
    <name type="scientific">Clostridium grantii DSM 8605</name>
    <dbReference type="NCBI Taxonomy" id="1121316"/>
    <lineage>
        <taxon>Bacteria</taxon>
        <taxon>Bacillati</taxon>
        <taxon>Bacillota</taxon>
        <taxon>Clostridia</taxon>
        <taxon>Eubacteriales</taxon>
        <taxon>Clostridiaceae</taxon>
        <taxon>Clostridium</taxon>
    </lineage>
</organism>
<dbReference type="Pfam" id="PF04545">
    <property type="entry name" value="Sigma70_r4"/>
    <property type="match status" value="1"/>
</dbReference>
<evidence type="ECO:0000259" key="5">
    <source>
        <dbReference type="PROSITE" id="PS00716"/>
    </source>
</evidence>
<keyword evidence="1" id="KW-0805">Transcription regulation</keyword>
<feature type="domain" description="RNA polymerase sigma-70" evidence="5">
    <location>
        <begin position="211"/>
        <end position="237"/>
    </location>
</feature>
<dbReference type="InterPro" id="IPR013325">
    <property type="entry name" value="RNA_pol_sigma_r2"/>
</dbReference>
<dbReference type="SUPFAM" id="SSF88946">
    <property type="entry name" value="Sigma2 domain of RNA polymerase sigma factors"/>
    <property type="match status" value="1"/>
</dbReference>
<dbReference type="Pfam" id="PF04539">
    <property type="entry name" value="Sigma70_r3"/>
    <property type="match status" value="1"/>
</dbReference>
<dbReference type="EMBL" id="FQXM01000030">
    <property type="protein sequence ID" value="SHH99721.1"/>
    <property type="molecule type" value="Genomic_DNA"/>
</dbReference>
<dbReference type="InterPro" id="IPR012845">
    <property type="entry name" value="RNA_pol_sigma_FliA_WhiG"/>
</dbReference>
<dbReference type="CDD" id="cd06171">
    <property type="entry name" value="Sigma70_r4"/>
    <property type="match status" value="1"/>
</dbReference>
<dbReference type="Gene3D" id="1.20.140.160">
    <property type="match status" value="1"/>
</dbReference>
<dbReference type="PROSITE" id="PS00716">
    <property type="entry name" value="SIGMA70_2"/>
    <property type="match status" value="1"/>
</dbReference>
<dbReference type="PRINTS" id="PR00046">
    <property type="entry name" value="SIGMA70FCT"/>
</dbReference>
<dbReference type="GO" id="GO:0006352">
    <property type="term" value="P:DNA-templated transcription initiation"/>
    <property type="evidence" value="ECO:0007669"/>
    <property type="project" value="InterPro"/>
</dbReference>
<keyword evidence="3" id="KW-0238">DNA-binding</keyword>
<dbReference type="InterPro" id="IPR014284">
    <property type="entry name" value="RNA_pol_sigma-70_dom"/>
</dbReference>
<keyword evidence="6" id="KW-0966">Cell projection</keyword>
<accession>A0A1M5XIT8</accession>
<dbReference type="InterPro" id="IPR007630">
    <property type="entry name" value="RNA_pol_sigma70_r4"/>
</dbReference>
<dbReference type="InterPro" id="IPR007627">
    <property type="entry name" value="RNA_pol_sigma70_r2"/>
</dbReference>
<dbReference type="PANTHER" id="PTHR30385:SF7">
    <property type="entry name" value="RNA POLYMERASE SIGMA FACTOR FLIA"/>
    <property type="match status" value="1"/>
</dbReference>